<organism evidence="2 3">
    <name type="scientific">Ralstonia syzygii</name>
    <dbReference type="NCBI Taxonomy" id="28097"/>
    <lineage>
        <taxon>Bacteria</taxon>
        <taxon>Pseudomonadati</taxon>
        <taxon>Pseudomonadota</taxon>
        <taxon>Betaproteobacteria</taxon>
        <taxon>Burkholderiales</taxon>
        <taxon>Burkholderiaceae</taxon>
        <taxon>Ralstonia</taxon>
        <taxon>Ralstonia solanacearum species complex</taxon>
    </lineage>
</organism>
<evidence type="ECO:0000256" key="1">
    <source>
        <dbReference type="SAM" id="MobiDB-lite"/>
    </source>
</evidence>
<reference evidence="2 3" key="1">
    <citation type="journal article" date="2021" name="Phytopathology">
        <title>Complete genome sequence of Ralstonia syzygii subsp. indonesiensis strain LLRS-1, isolated from wilted tobacco in China.</title>
        <authorList>
            <person name="Lu C.H."/>
            <person name="Li J.Y."/>
            <person name="Mi M.G."/>
            <person name="Lin Z.L."/>
            <person name="Jiang N."/>
            <person name="Gai X."/>
            <person name="Ma J.H."/>
            <person name="Lei L.P."/>
            <person name="Xia Z.Y."/>
        </authorList>
    </citation>
    <scope>NUCLEOTIDE SEQUENCE [LARGE SCALE GENOMIC DNA]</scope>
    <source>
        <strain evidence="2 3">LLRS-1</strain>
    </source>
</reference>
<gene>
    <name evidence="2" type="ORF">GO998_13230</name>
</gene>
<dbReference type="RefSeq" id="WP_211903856.1">
    <property type="nucleotide sequence ID" value="NZ_CP046729.1"/>
</dbReference>
<protein>
    <recommendedName>
        <fullName evidence="4">Type III effector protein</fullName>
    </recommendedName>
</protein>
<dbReference type="Proteomes" id="UP000677898">
    <property type="component" value="Chromosome"/>
</dbReference>
<proteinExistence type="predicted"/>
<evidence type="ECO:0000313" key="3">
    <source>
        <dbReference type="Proteomes" id="UP000677898"/>
    </source>
</evidence>
<evidence type="ECO:0000313" key="2">
    <source>
        <dbReference type="EMBL" id="QUP54621.1"/>
    </source>
</evidence>
<name>A0ABX7ZHL6_9RALS</name>
<keyword evidence="3" id="KW-1185">Reference proteome</keyword>
<accession>A0ABX7ZHL6</accession>
<sequence>MPVNRAGSSRSSVVQEYVPLSDVRDSRLDAIVGSPAPTRLAVSKKTFEAMGIASRVVKKTGYETFPDGPANQEAAIWMSGGRSWARMKLARDMIEGGHCPDIAAEIKTIKEMGGGSCSEHRRLSAAELSQMHRSMPVIQVKESDEDHHYVVVGDWRDRTVGNHAVVVDPWHMVKKVYTYGERRNSTQPIPLFVTPPGPPVPDSAMSDALSASPASESKMDRFTKMRVKRPAGPQAAEAIINALRGQEPQTVWDDAAGTRNVHTEYVDPDGNVSAFNGVPPDYLDRYLDAKEQMSYALPIRG</sequence>
<dbReference type="EMBL" id="CP046729">
    <property type="protein sequence ID" value="QUP54621.1"/>
    <property type="molecule type" value="Genomic_DNA"/>
</dbReference>
<feature type="region of interest" description="Disordered" evidence="1">
    <location>
        <begin position="197"/>
        <end position="218"/>
    </location>
</feature>
<evidence type="ECO:0008006" key="4">
    <source>
        <dbReference type="Google" id="ProtNLM"/>
    </source>
</evidence>